<organism evidence="1 2">
    <name type="scientific">Gigaspora margarita</name>
    <dbReference type="NCBI Taxonomy" id="4874"/>
    <lineage>
        <taxon>Eukaryota</taxon>
        <taxon>Fungi</taxon>
        <taxon>Fungi incertae sedis</taxon>
        <taxon>Mucoromycota</taxon>
        <taxon>Glomeromycotina</taxon>
        <taxon>Glomeromycetes</taxon>
        <taxon>Diversisporales</taxon>
        <taxon>Gigasporaceae</taxon>
        <taxon>Gigaspora</taxon>
    </lineage>
</organism>
<sequence length="45" mass="5137">IKSKVVVNSNTIYTSKLINYVNRKSSTNEIDFDNHISIKNVVINL</sequence>
<keyword evidence="2" id="KW-1185">Reference proteome</keyword>
<reference evidence="1 2" key="1">
    <citation type="submission" date="2021-06" db="EMBL/GenBank/DDBJ databases">
        <authorList>
            <person name="Kallberg Y."/>
            <person name="Tangrot J."/>
            <person name="Rosling A."/>
        </authorList>
    </citation>
    <scope>NUCLEOTIDE SEQUENCE [LARGE SCALE GENOMIC DNA]</scope>
    <source>
        <strain evidence="1 2">120-4 pot B 10/14</strain>
    </source>
</reference>
<proteinExistence type="predicted"/>
<evidence type="ECO:0000313" key="2">
    <source>
        <dbReference type="Proteomes" id="UP000789901"/>
    </source>
</evidence>
<evidence type="ECO:0000313" key="1">
    <source>
        <dbReference type="EMBL" id="CAG8851432.1"/>
    </source>
</evidence>
<name>A0ABN7X9K7_GIGMA</name>
<dbReference type="EMBL" id="CAJVQB010106043">
    <property type="protein sequence ID" value="CAG8851432.1"/>
    <property type="molecule type" value="Genomic_DNA"/>
</dbReference>
<comment type="caution">
    <text evidence="1">The sequence shown here is derived from an EMBL/GenBank/DDBJ whole genome shotgun (WGS) entry which is preliminary data.</text>
</comment>
<dbReference type="Proteomes" id="UP000789901">
    <property type="component" value="Unassembled WGS sequence"/>
</dbReference>
<feature type="non-terminal residue" evidence="1">
    <location>
        <position position="1"/>
    </location>
</feature>
<gene>
    <name evidence="1" type="ORF">GMARGA_LOCUS40739</name>
</gene>
<protein>
    <submittedName>
        <fullName evidence="1">605_t:CDS:1</fullName>
    </submittedName>
</protein>
<accession>A0ABN7X9K7</accession>